<evidence type="ECO:0000256" key="1">
    <source>
        <dbReference type="SAM" id="MobiDB-lite"/>
    </source>
</evidence>
<feature type="compositionally biased region" description="Pro residues" evidence="1">
    <location>
        <begin position="143"/>
        <end position="159"/>
    </location>
</feature>
<accession>A0A9W2URH3</accession>
<organism evidence="2 3">
    <name type="scientific">Panthera pardus</name>
    <name type="common">Leopard</name>
    <name type="synonym">Felis pardus</name>
    <dbReference type="NCBI Taxonomy" id="9691"/>
    <lineage>
        <taxon>Eukaryota</taxon>
        <taxon>Metazoa</taxon>
        <taxon>Chordata</taxon>
        <taxon>Craniata</taxon>
        <taxon>Vertebrata</taxon>
        <taxon>Euteleostomi</taxon>
        <taxon>Mammalia</taxon>
        <taxon>Eutheria</taxon>
        <taxon>Laurasiatheria</taxon>
        <taxon>Carnivora</taxon>
        <taxon>Feliformia</taxon>
        <taxon>Felidae</taxon>
        <taxon>Pantherinae</taxon>
        <taxon>Panthera</taxon>
    </lineage>
</organism>
<feature type="region of interest" description="Disordered" evidence="1">
    <location>
        <begin position="116"/>
        <end position="254"/>
    </location>
</feature>
<feature type="compositionally biased region" description="Low complexity" evidence="1">
    <location>
        <begin position="177"/>
        <end position="195"/>
    </location>
</feature>
<evidence type="ECO:0000313" key="2">
    <source>
        <dbReference type="Proteomes" id="UP001165780"/>
    </source>
</evidence>
<reference evidence="3" key="1">
    <citation type="submission" date="2025-08" db="UniProtKB">
        <authorList>
            <consortium name="RefSeq"/>
        </authorList>
    </citation>
    <scope>IDENTIFICATION</scope>
    <source>
        <tissue evidence="3">Whole blood</tissue>
    </source>
</reference>
<proteinExistence type="predicted"/>
<feature type="compositionally biased region" description="Basic and acidic residues" evidence="1">
    <location>
        <begin position="289"/>
        <end position="305"/>
    </location>
</feature>
<gene>
    <name evidence="3" type="primary">LOC128774271</name>
</gene>
<sequence>MVPQEPSGEDVPQTQSPSGMVPRAEVGTGSSRSHPPWSLWSLVPTPPALVPGGPRPRHRWTASLLLRWESLCPPQCLDGSLEQSRCSMNAGYPGMEAARVPKACGMKIKVLETTYSRSKGRGESCVPESPVPWTTRAPSPAALGPPPRPPRAAPAPSPSPVQSRPGLSSSQPGPLEAASSSRPASPGPSWGASAPPASPNPRHRPRPPGEVGGSPPGVRRAGGPIGACAWGGRKEPGTLLPASRFPPVGPERCSGRARTAAVGLGSLWQRGGAGGCGGRSFRRSATQRRIGDKRAEEAARVRQGERPPSGAVCATGGPLALGSFWAPVLAQLPRCPRFSHLQSGRALREPVQRTWLSSVSGRSPSSLPRWS</sequence>
<evidence type="ECO:0000313" key="3">
    <source>
        <dbReference type="RefSeq" id="XP_053749037.1"/>
    </source>
</evidence>
<keyword evidence="2" id="KW-1185">Reference proteome</keyword>
<dbReference type="RefSeq" id="XP_053749037.1">
    <property type="nucleotide sequence ID" value="XM_053893062.1"/>
</dbReference>
<name>A0A9W2URH3_PANPR</name>
<feature type="region of interest" description="Disordered" evidence="1">
    <location>
        <begin position="352"/>
        <end position="371"/>
    </location>
</feature>
<feature type="region of interest" description="Disordered" evidence="1">
    <location>
        <begin position="1"/>
        <end position="39"/>
    </location>
</feature>
<dbReference type="AlphaFoldDB" id="A0A9W2URH3"/>
<dbReference type="Proteomes" id="UP001165780">
    <property type="component" value="Unplaced"/>
</dbReference>
<feature type="region of interest" description="Disordered" evidence="1">
    <location>
        <begin position="273"/>
        <end position="310"/>
    </location>
</feature>
<protein>
    <submittedName>
        <fullName evidence="3">Translation initiation factor IF-2-like</fullName>
    </submittedName>
</protein>
<feature type="compositionally biased region" description="Low complexity" evidence="1">
    <location>
        <begin position="356"/>
        <end position="371"/>
    </location>
</feature>
<dbReference type="GeneID" id="128774271"/>